<dbReference type="InterPro" id="IPR042517">
    <property type="entry name" value="Glyco_hydro_64_N_2"/>
</dbReference>
<proteinExistence type="predicted"/>
<dbReference type="PROSITE" id="PS52006">
    <property type="entry name" value="GH64"/>
    <property type="match status" value="1"/>
</dbReference>
<dbReference type="AlphaFoldDB" id="A0A0B8N7J8"/>
<keyword evidence="4" id="KW-1185">Reference proteome</keyword>
<feature type="signal peptide" evidence="1">
    <location>
        <begin position="1"/>
        <end position="18"/>
    </location>
</feature>
<keyword evidence="1" id="KW-0732">Signal</keyword>
<protein>
    <submittedName>
        <fullName evidence="3">Glucan endo-1,3-beta-glucosidase</fullName>
    </submittedName>
</protein>
<sequence>MRVPQCPTVCFLVTVAAAQLSVSVVNNLPGNTPTYAYVTAQSRDHQIVLLQSDHTWYYPHVETIPSVPLDELASIAIPLAAGGARTTITIPSEFTSGRIWCSSGTLAFYVVLNNNGEAVLVEPSVTNATDPNHAVDWGFAELSYTKEAGLFVNLSYVDFVGLALGISLESQDGRIQEVSGFPATAMADLCDRLQRQARSSGYPWDQLCVTDSDGRIRRVLSPSSQIRRNPSAFHDYYSAYVDEVWSTYSQRFLTVNPQTLASNITCIVHGDTLRCSGDDRGFRKPTAADIFTCDSGPFAIDATDNDAHVAVVPRLCAAFQRATLLLAGGDLQPSLDPSFYYTASPNNFYSHFVHELELDGKGYAFPYDDVGPLGADQSGVIASQTPRLLTLTVGGRSQ</sequence>
<dbReference type="Gene3D" id="2.60.110.10">
    <property type="entry name" value="Thaumatin"/>
    <property type="match status" value="1"/>
</dbReference>
<evidence type="ECO:0000313" key="3">
    <source>
        <dbReference type="EMBL" id="GAM43553.1"/>
    </source>
</evidence>
<dbReference type="Proteomes" id="UP000053095">
    <property type="component" value="Unassembled WGS sequence"/>
</dbReference>
<name>A0A0B8N7J8_TALPI</name>
<dbReference type="InterPro" id="IPR037176">
    <property type="entry name" value="Osmotin/thaumatin-like_sf"/>
</dbReference>
<evidence type="ECO:0000259" key="2">
    <source>
        <dbReference type="PROSITE" id="PS52006"/>
    </source>
</evidence>
<feature type="domain" description="GH64" evidence="2">
    <location>
        <begin position="1"/>
        <end position="395"/>
    </location>
</feature>
<evidence type="ECO:0000313" key="4">
    <source>
        <dbReference type="Proteomes" id="UP000053095"/>
    </source>
</evidence>
<dbReference type="InterPro" id="IPR032477">
    <property type="entry name" value="Glyco_hydro_64"/>
</dbReference>
<gene>
    <name evidence="3" type="ORF">TCE0_056f18460</name>
</gene>
<dbReference type="InterPro" id="IPR037398">
    <property type="entry name" value="Glyco_hydro_64_fam"/>
</dbReference>
<dbReference type="EMBL" id="DF933852">
    <property type="protein sequence ID" value="GAM43553.1"/>
    <property type="molecule type" value="Genomic_DNA"/>
</dbReference>
<evidence type="ECO:0000256" key="1">
    <source>
        <dbReference type="SAM" id="SignalP"/>
    </source>
</evidence>
<dbReference type="PANTHER" id="PTHR38165:SF1">
    <property type="entry name" value="GLUCANASE B"/>
    <property type="match status" value="1"/>
</dbReference>
<dbReference type="Pfam" id="PF16483">
    <property type="entry name" value="Glyco_hydro_64"/>
    <property type="match status" value="1"/>
</dbReference>
<reference evidence="4" key="1">
    <citation type="journal article" date="2015" name="Genome Announc.">
        <title>Draft genome sequence of Talaromyces cellulolyticus strain Y-94, a source of lignocellulosic biomass-degrading enzymes.</title>
        <authorList>
            <person name="Fujii T."/>
            <person name="Koike H."/>
            <person name="Sawayama S."/>
            <person name="Yano S."/>
            <person name="Inoue H."/>
        </authorList>
    </citation>
    <scope>NUCLEOTIDE SEQUENCE [LARGE SCALE GENOMIC DNA]</scope>
    <source>
        <strain evidence="4">Y-94</strain>
    </source>
</reference>
<feature type="chain" id="PRO_5002138902" evidence="1">
    <location>
        <begin position="19"/>
        <end position="398"/>
    </location>
</feature>
<accession>A0A0B8N7J8</accession>
<dbReference type="Gene3D" id="3.30.920.50">
    <property type="entry name" value="Beta-1,3-glucanase, C-terminal domain"/>
    <property type="match status" value="1"/>
</dbReference>
<organism evidence="3 4">
    <name type="scientific">Talaromyces pinophilus</name>
    <name type="common">Penicillium pinophilum</name>
    <dbReference type="NCBI Taxonomy" id="128442"/>
    <lineage>
        <taxon>Eukaryota</taxon>
        <taxon>Fungi</taxon>
        <taxon>Dikarya</taxon>
        <taxon>Ascomycota</taxon>
        <taxon>Pezizomycotina</taxon>
        <taxon>Eurotiomycetes</taxon>
        <taxon>Eurotiomycetidae</taxon>
        <taxon>Eurotiales</taxon>
        <taxon>Trichocomaceae</taxon>
        <taxon>Talaromyces</taxon>
        <taxon>Talaromyces sect. Talaromyces</taxon>
    </lineage>
</organism>
<dbReference type="PANTHER" id="PTHR38165">
    <property type="match status" value="1"/>
</dbReference>